<dbReference type="Proteomes" id="UP000001844">
    <property type="component" value="Chromosome"/>
</dbReference>
<dbReference type="STRING" id="472759.Nhal_3199"/>
<proteinExistence type="predicted"/>
<dbReference type="KEGG" id="nhl:Nhal_3199"/>
<dbReference type="AlphaFoldDB" id="D5C003"/>
<accession>D5C003</accession>
<name>D5C003_NITHN</name>
<keyword evidence="2" id="KW-1185">Reference proteome</keyword>
<dbReference type="HOGENOM" id="CLU_2220384_0_0_6"/>
<organism evidence="1 2">
    <name type="scientific">Nitrosococcus halophilus (strain Nc4)</name>
    <dbReference type="NCBI Taxonomy" id="472759"/>
    <lineage>
        <taxon>Bacteria</taxon>
        <taxon>Pseudomonadati</taxon>
        <taxon>Pseudomonadota</taxon>
        <taxon>Gammaproteobacteria</taxon>
        <taxon>Chromatiales</taxon>
        <taxon>Chromatiaceae</taxon>
        <taxon>Nitrosococcus</taxon>
    </lineage>
</organism>
<reference evidence="2" key="1">
    <citation type="submission" date="2010-04" db="EMBL/GenBank/DDBJ databases">
        <title>Complete genome sequence of Nitrosococcus halophilus Nc4, a salt-adapted, aerobic obligate ammonia-oxidizing sulfur purple bacterium.</title>
        <authorList>
            <consortium name="US DOE Joint Genome Institute"/>
            <person name="Campbell M.A."/>
            <person name="Malfatti S.A."/>
            <person name="Chain P.S.G."/>
            <person name="Heidelberg J.F."/>
            <person name="Ward B.B."/>
            <person name="Klotz M.G."/>
        </authorList>
    </citation>
    <scope>NUCLEOTIDE SEQUENCE [LARGE SCALE GENOMIC DNA]</scope>
    <source>
        <strain evidence="2">Nc4</strain>
    </source>
</reference>
<sequence length="106" mass="11983">MPAGMGQRRGLETMNHLANLLLGWKICPLTVSFLSRVFTDFHYIAALLTYFSSNSSYKESFRWSLIATIQLLAVGSHKRPSYNQHRSREALSVSAVQPKMAFTLDC</sequence>
<gene>
    <name evidence="1" type="ordered locus">Nhal_3199</name>
</gene>
<evidence type="ECO:0000313" key="1">
    <source>
        <dbReference type="EMBL" id="ADE16250.1"/>
    </source>
</evidence>
<evidence type="ECO:0000313" key="2">
    <source>
        <dbReference type="Proteomes" id="UP000001844"/>
    </source>
</evidence>
<dbReference type="EMBL" id="CP001798">
    <property type="protein sequence ID" value="ADE16250.1"/>
    <property type="molecule type" value="Genomic_DNA"/>
</dbReference>
<protein>
    <submittedName>
        <fullName evidence="1">Uncharacterized protein</fullName>
    </submittedName>
</protein>